<dbReference type="Pfam" id="PF00535">
    <property type="entry name" value="Glycos_transf_2"/>
    <property type="match status" value="1"/>
</dbReference>
<keyword evidence="2 4" id="KW-0808">Transferase</keyword>
<evidence type="ECO:0000313" key="5">
    <source>
        <dbReference type="Proteomes" id="UP000199580"/>
    </source>
</evidence>
<dbReference type="Proteomes" id="UP000199580">
    <property type="component" value="Unassembled WGS sequence"/>
</dbReference>
<dbReference type="CDD" id="cd00761">
    <property type="entry name" value="Glyco_tranf_GTA_type"/>
    <property type="match status" value="1"/>
</dbReference>
<protein>
    <submittedName>
        <fullName evidence="4">Glycosyltransferase involved in cell wall bisynthesis</fullName>
    </submittedName>
</protein>
<gene>
    <name evidence="4" type="ORF">SAMN04487935_1228</name>
</gene>
<evidence type="ECO:0000256" key="1">
    <source>
        <dbReference type="ARBA" id="ARBA00022676"/>
    </source>
</evidence>
<evidence type="ECO:0000313" key="4">
    <source>
        <dbReference type="EMBL" id="SDJ62239.1"/>
    </source>
</evidence>
<sequence>MLVSIVVPVYNVERYLARCLDSLLDQDLQERDYEIVIVNDGSPDKSLDIATHYAQKHQNIKVISQQNQGLSGARNTGIDHASGKYLFFVDSDDYIEKDILKYLTATADTGMLDFLGFDLVMTRESNLSVKSELPSAENLKIYNGCDYIAQYNYPNNAVWYLVNTQFLKEMNLRFEPGRLVEDGMFTTELLLRCQRAAYVKVSVYRYFVNDNSIMTIRDRKHLEKMNNDFLFVIKKFSGLVALANEKKANENAIRRLKARQESYAFFLFVRLVKSKMPYREFRKIIDEMRVLKVYPIRNFIGTDYCSPKEKLFTGIFNSPLLLRTFLKANSIFKIVR</sequence>
<dbReference type="OrthoDB" id="396512at2"/>
<reference evidence="4 5" key="1">
    <citation type="submission" date="2016-10" db="EMBL/GenBank/DDBJ databases">
        <authorList>
            <person name="de Groot N.N."/>
        </authorList>
    </citation>
    <scope>NUCLEOTIDE SEQUENCE [LARGE SCALE GENOMIC DNA]</scope>
    <source>
        <strain evidence="4 5">CGMCC 1.10076</strain>
    </source>
</reference>
<dbReference type="PANTHER" id="PTHR22916">
    <property type="entry name" value="GLYCOSYLTRANSFERASE"/>
    <property type="match status" value="1"/>
</dbReference>
<keyword evidence="5" id="KW-1185">Reference proteome</keyword>
<organism evidence="4 5">
    <name type="scientific">Flavobacterium noncentrifugens</name>
    <dbReference type="NCBI Taxonomy" id="1128970"/>
    <lineage>
        <taxon>Bacteria</taxon>
        <taxon>Pseudomonadati</taxon>
        <taxon>Bacteroidota</taxon>
        <taxon>Flavobacteriia</taxon>
        <taxon>Flavobacteriales</taxon>
        <taxon>Flavobacteriaceae</taxon>
        <taxon>Flavobacterium</taxon>
    </lineage>
</organism>
<name>A0A1G8V8E3_9FLAO</name>
<dbReference type="Gene3D" id="3.90.550.10">
    <property type="entry name" value="Spore Coat Polysaccharide Biosynthesis Protein SpsA, Chain A"/>
    <property type="match status" value="1"/>
</dbReference>
<dbReference type="AlphaFoldDB" id="A0A1G8V8E3"/>
<dbReference type="STRING" id="1128970.SAMN04487935_1228"/>
<dbReference type="PANTHER" id="PTHR22916:SF51">
    <property type="entry name" value="GLYCOSYLTRANSFERASE EPSH-RELATED"/>
    <property type="match status" value="1"/>
</dbReference>
<proteinExistence type="predicted"/>
<dbReference type="EMBL" id="FNEZ01000002">
    <property type="protein sequence ID" value="SDJ62239.1"/>
    <property type="molecule type" value="Genomic_DNA"/>
</dbReference>
<feature type="domain" description="Glycosyltransferase 2-like" evidence="3">
    <location>
        <begin position="4"/>
        <end position="115"/>
    </location>
</feature>
<accession>A0A1G8V8E3</accession>
<dbReference type="GO" id="GO:0016758">
    <property type="term" value="F:hexosyltransferase activity"/>
    <property type="evidence" value="ECO:0007669"/>
    <property type="project" value="UniProtKB-ARBA"/>
</dbReference>
<dbReference type="InterPro" id="IPR001173">
    <property type="entry name" value="Glyco_trans_2-like"/>
</dbReference>
<dbReference type="InterPro" id="IPR029044">
    <property type="entry name" value="Nucleotide-diphossugar_trans"/>
</dbReference>
<evidence type="ECO:0000259" key="3">
    <source>
        <dbReference type="Pfam" id="PF00535"/>
    </source>
</evidence>
<dbReference type="SUPFAM" id="SSF53448">
    <property type="entry name" value="Nucleotide-diphospho-sugar transferases"/>
    <property type="match status" value="1"/>
</dbReference>
<evidence type="ECO:0000256" key="2">
    <source>
        <dbReference type="ARBA" id="ARBA00022679"/>
    </source>
</evidence>
<keyword evidence="1" id="KW-0328">Glycosyltransferase</keyword>
<dbReference type="RefSeq" id="WP_091392819.1">
    <property type="nucleotide sequence ID" value="NZ_BKAI01000003.1"/>
</dbReference>